<comment type="cofactor">
    <cofactor evidence="4">
        <name>Mg(2+)</name>
        <dbReference type="ChEBI" id="CHEBI:18420"/>
    </cofactor>
    <text evidence="4">Divalent metal ions. Mg(2+) is the most effective.</text>
</comment>
<evidence type="ECO:0000256" key="2">
    <source>
        <dbReference type="PIRSR" id="PIRSR000915-1"/>
    </source>
</evidence>
<dbReference type="Proteomes" id="UP000052946">
    <property type="component" value="Unassembled WGS sequence"/>
</dbReference>
<dbReference type="SUPFAM" id="SSF56784">
    <property type="entry name" value="HAD-like"/>
    <property type="match status" value="1"/>
</dbReference>
<reference evidence="6" key="1">
    <citation type="submission" date="2015-07" db="EMBL/GenBank/DDBJ databases">
        <title>Draft Genome Sequence of Oceanobacillus picturae Heshi-B3 that Was Isolated from Fermented Rice Bran with Aging Salted Mackerel, Which Was Named Heshiko as Traditional Fermented Seafood in Japan.</title>
        <authorList>
            <person name="Akuzawa S."/>
            <person name="Nakagawa J."/>
            <person name="Kanekatsu T."/>
            <person name="Kanesaki Y."/>
            <person name="Suzuki T."/>
        </authorList>
    </citation>
    <scope>NUCLEOTIDE SEQUENCE [LARGE SCALE GENOMIC DNA]</scope>
    <source>
        <strain evidence="6">Heshi-B3</strain>
    </source>
</reference>
<evidence type="ECO:0000256" key="3">
    <source>
        <dbReference type="PIRSR" id="PIRSR000915-2"/>
    </source>
</evidence>
<dbReference type="InterPro" id="IPR006357">
    <property type="entry name" value="HAD-SF_hydro_IIA"/>
</dbReference>
<dbReference type="EMBL" id="BBXV01000011">
    <property type="protein sequence ID" value="GAQ16950.1"/>
    <property type="molecule type" value="Genomic_DNA"/>
</dbReference>
<dbReference type="PANTHER" id="PTHR19288">
    <property type="entry name" value="4-NITROPHENYLPHOSPHATASE-RELATED"/>
    <property type="match status" value="1"/>
</dbReference>
<keyword evidence="1 4" id="KW-0479">Metal-binding</keyword>
<dbReference type="AlphaFoldDB" id="A0A0U9HB61"/>
<evidence type="ECO:0000313" key="6">
    <source>
        <dbReference type="Proteomes" id="UP000052946"/>
    </source>
</evidence>
<dbReference type="NCBIfam" id="TIGR01460">
    <property type="entry name" value="HAD-SF-IIA"/>
    <property type="match status" value="1"/>
</dbReference>
<evidence type="ECO:0000256" key="1">
    <source>
        <dbReference type="PIRNR" id="PIRNR000915"/>
    </source>
</evidence>
<comment type="function">
    <text evidence="1">Catalyzes the dephosphorylation of 2-6 carbon acid sugars in vitro.</text>
</comment>
<dbReference type="InterPro" id="IPR036412">
    <property type="entry name" value="HAD-like_sf"/>
</dbReference>
<feature type="binding site" evidence="3">
    <location>
        <position position="183"/>
    </location>
    <ligand>
        <name>substrate</name>
    </ligand>
</feature>
<dbReference type="GO" id="GO:0016791">
    <property type="term" value="F:phosphatase activity"/>
    <property type="evidence" value="ECO:0007669"/>
    <property type="project" value="TreeGrafter"/>
</dbReference>
<feature type="active site" description="Proton donor" evidence="2">
    <location>
        <position position="9"/>
    </location>
</feature>
<feature type="binding site" evidence="4">
    <location>
        <position position="9"/>
    </location>
    <ligand>
        <name>Mg(2+)</name>
        <dbReference type="ChEBI" id="CHEBI:18420"/>
    </ligand>
</feature>
<organism evidence="5 6">
    <name type="scientific">Oceanobacillus picturae</name>
    <dbReference type="NCBI Taxonomy" id="171693"/>
    <lineage>
        <taxon>Bacteria</taxon>
        <taxon>Bacillati</taxon>
        <taxon>Bacillota</taxon>
        <taxon>Bacilli</taxon>
        <taxon>Bacillales</taxon>
        <taxon>Bacillaceae</taxon>
        <taxon>Oceanobacillus</taxon>
    </lineage>
</organism>
<keyword evidence="5" id="KW-0378">Hydrolase</keyword>
<feature type="active site" description="Nucleophile" evidence="2">
    <location>
        <position position="7"/>
    </location>
</feature>
<dbReference type="GO" id="GO:0046872">
    <property type="term" value="F:metal ion binding"/>
    <property type="evidence" value="ECO:0007669"/>
    <property type="project" value="UniProtKB-KW"/>
</dbReference>
<dbReference type="PIRSF" id="PIRSF000915">
    <property type="entry name" value="PGP-type_phosphatase"/>
    <property type="match status" value="1"/>
</dbReference>
<name>A0A0U9HB61_9BACI</name>
<comment type="similarity">
    <text evidence="1">Belongs to the HAD-like hydrolase superfamily. NagD family.</text>
</comment>
<keyword evidence="1 4" id="KW-0460">Magnesium</keyword>
<evidence type="ECO:0000256" key="4">
    <source>
        <dbReference type="PIRSR" id="PIRSR000915-3"/>
    </source>
</evidence>
<proteinExistence type="inferred from homology"/>
<evidence type="ECO:0000313" key="5">
    <source>
        <dbReference type="EMBL" id="GAQ16950.1"/>
    </source>
</evidence>
<dbReference type="GO" id="GO:0005737">
    <property type="term" value="C:cytoplasm"/>
    <property type="evidence" value="ECO:0007669"/>
    <property type="project" value="TreeGrafter"/>
</dbReference>
<reference evidence="5 6" key="2">
    <citation type="journal article" date="2016" name="Genome Announc.">
        <title>Draft Genome Sequence of Oceanobacillus picturae Heshi-B3, Isolated from Fermented Rice Bran in a Traditional Japanese Seafood Dish.</title>
        <authorList>
            <person name="Akuzawa S."/>
            <person name="Nagaoka J."/>
            <person name="Kanekatsu M."/>
            <person name="Kanesaki Y."/>
            <person name="Suzuki T."/>
        </authorList>
    </citation>
    <scope>NUCLEOTIDE SEQUENCE [LARGE SCALE GENOMIC DNA]</scope>
    <source>
        <strain evidence="5 6">Heshi-B3</strain>
    </source>
</reference>
<dbReference type="Pfam" id="PF13242">
    <property type="entry name" value="Hydrolase_like"/>
    <property type="match status" value="1"/>
</dbReference>
<feature type="binding site" evidence="4">
    <location>
        <position position="7"/>
    </location>
    <ligand>
        <name>Mg(2+)</name>
        <dbReference type="ChEBI" id="CHEBI:18420"/>
    </ligand>
</feature>
<dbReference type="Gene3D" id="3.40.50.1000">
    <property type="entry name" value="HAD superfamily/HAD-like"/>
    <property type="match status" value="2"/>
</dbReference>
<dbReference type="EC" id="3.1.3.-" evidence="1"/>
<dbReference type="RefSeq" id="WP_338067573.1">
    <property type="nucleotide sequence ID" value="NZ_BBXV01000011.1"/>
</dbReference>
<accession>A0A0U9HB61</accession>
<feature type="binding site" evidence="4">
    <location>
        <position position="209"/>
    </location>
    <ligand>
        <name>Mg(2+)</name>
        <dbReference type="ChEBI" id="CHEBI:18420"/>
    </ligand>
</feature>
<dbReference type="Pfam" id="PF13344">
    <property type="entry name" value="Hydrolase_6"/>
    <property type="match status" value="1"/>
</dbReference>
<dbReference type="PANTHER" id="PTHR19288:SF46">
    <property type="entry name" value="HALOACID DEHALOGENASE-LIKE HYDROLASE DOMAIN-CONTAINING PROTEIN 2"/>
    <property type="match status" value="1"/>
</dbReference>
<comment type="caution">
    <text evidence="5">The sequence shown here is derived from an EMBL/GenBank/DDBJ whole genome shotgun (WGS) entry which is preliminary data.</text>
</comment>
<sequence length="269" mass="30237">MKGFIFDLDGTVYVEDRLIEGAAEVLTYLRKRGDKVVFLTNKPIATRMDYLLKLKKLGIQSEINEIINSNYLTANYLKQNTTRDDAIFVIGEQPLMDELKKEKINLTDDSSKATIVVLSWDRKFSYEKIYAAYQAWAKNNAKIVATNPDRTCPVSDGEVPDCGAIIGAIEGATGRKIDYVIGKPSRFTAKHVVEQVLKLKPENCYMVGDRLDTDIRMGKENGLNTILVLSGVTNGSMVKHSTFKPTYVMESVKGIMDVERYALFPEMNI</sequence>
<gene>
    <name evidence="5" type="ORF">OPHB3_0874</name>
</gene>
<dbReference type="InterPro" id="IPR023214">
    <property type="entry name" value="HAD_sf"/>
</dbReference>
<protein>
    <recommendedName>
        <fullName evidence="1">Acid sugar phosphatase</fullName>
        <ecNumber evidence="1">3.1.3.-</ecNumber>
    </recommendedName>
</protein>